<feature type="transmembrane region" description="Helical" evidence="6">
    <location>
        <begin position="77"/>
        <end position="98"/>
    </location>
</feature>
<evidence type="ECO:0000256" key="2">
    <source>
        <dbReference type="ARBA" id="ARBA00022475"/>
    </source>
</evidence>
<keyword evidence="9" id="KW-1185">Reference proteome</keyword>
<dbReference type="EMBL" id="CP032157">
    <property type="protein sequence ID" value="AXY78046.1"/>
    <property type="molecule type" value="Genomic_DNA"/>
</dbReference>
<name>A0A3B7MYA5_9BACT</name>
<feature type="transmembrane region" description="Helical" evidence="6">
    <location>
        <begin position="258"/>
        <end position="276"/>
    </location>
</feature>
<dbReference type="GO" id="GO:0005886">
    <property type="term" value="C:plasma membrane"/>
    <property type="evidence" value="ECO:0007669"/>
    <property type="project" value="UniProtKB-SubCell"/>
</dbReference>
<keyword evidence="5 6" id="KW-0472">Membrane</keyword>
<gene>
    <name evidence="8" type="ORF">D3H65_30415</name>
</gene>
<dbReference type="Proteomes" id="UP000263900">
    <property type="component" value="Chromosome"/>
</dbReference>
<keyword evidence="2" id="KW-1003">Cell membrane</keyword>
<evidence type="ECO:0000256" key="5">
    <source>
        <dbReference type="ARBA" id="ARBA00023136"/>
    </source>
</evidence>
<dbReference type="PANTHER" id="PTHR42920:SF5">
    <property type="entry name" value="EAMA DOMAIN-CONTAINING PROTEIN"/>
    <property type="match status" value="1"/>
</dbReference>
<sequence>MTELKKYNTTTWGFMIAFLGSILFSTKAIIVKLAFTHVKVDALTLLTLRMIFSLPFYVAAAWVVSKQQDNTRLTRRQWLYVLILGIFGYYLSSLFDFVGLQYISAGLERLILFLYPTFAVLINAFVFKQPIQRMQKVALVLTYVGIGLAYFGELRVDMHNPNFFYGSLFIFLCAITYSIYIAGSGYIIPKVGAAKFTAYAMLAATGGIFTHFLFAGNTGALQQGAGLWWYGILLAIIATVIPSFLISYGMKKIGSNNVAIISSIGPVSTILQAHFILGEGIFLEQIIGTILVIIGVLLIGWKRNEQTN</sequence>
<dbReference type="InterPro" id="IPR000620">
    <property type="entry name" value="EamA_dom"/>
</dbReference>
<dbReference type="InterPro" id="IPR037185">
    <property type="entry name" value="EmrE-like"/>
</dbReference>
<feature type="transmembrane region" description="Helical" evidence="6">
    <location>
        <begin position="134"/>
        <end position="151"/>
    </location>
</feature>
<feature type="transmembrane region" description="Helical" evidence="6">
    <location>
        <begin position="196"/>
        <end position="215"/>
    </location>
</feature>
<feature type="domain" description="EamA" evidence="7">
    <location>
        <begin position="12"/>
        <end position="150"/>
    </location>
</feature>
<dbReference type="SUPFAM" id="SSF103481">
    <property type="entry name" value="Multidrug resistance efflux transporter EmrE"/>
    <property type="match status" value="2"/>
</dbReference>
<organism evidence="8 9">
    <name type="scientific">Paraflavitalea soli</name>
    <dbReference type="NCBI Taxonomy" id="2315862"/>
    <lineage>
        <taxon>Bacteria</taxon>
        <taxon>Pseudomonadati</taxon>
        <taxon>Bacteroidota</taxon>
        <taxon>Chitinophagia</taxon>
        <taxon>Chitinophagales</taxon>
        <taxon>Chitinophagaceae</taxon>
        <taxon>Paraflavitalea</taxon>
    </lineage>
</organism>
<dbReference type="Pfam" id="PF00892">
    <property type="entry name" value="EamA"/>
    <property type="match status" value="2"/>
</dbReference>
<feature type="transmembrane region" description="Helical" evidence="6">
    <location>
        <begin position="227"/>
        <end position="246"/>
    </location>
</feature>
<feature type="domain" description="EamA" evidence="7">
    <location>
        <begin position="166"/>
        <end position="300"/>
    </location>
</feature>
<comment type="subcellular location">
    <subcellularLocation>
        <location evidence="1">Cell membrane</location>
        <topology evidence="1">Multi-pass membrane protein</topology>
    </subcellularLocation>
</comment>
<keyword evidence="4 6" id="KW-1133">Transmembrane helix</keyword>
<evidence type="ECO:0000256" key="3">
    <source>
        <dbReference type="ARBA" id="ARBA00022692"/>
    </source>
</evidence>
<dbReference type="AlphaFoldDB" id="A0A3B7MYA5"/>
<dbReference type="OrthoDB" id="9813617at2"/>
<dbReference type="InterPro" id="IPR051258">
    <property type="entry name" value="Diverse_Substrate_Transporter"/>
</dbReference>
<evidence type="ECO:0000259" key="7">
    <source>
        <dbReference type="Pfam" id="PF00892"/>
    </source>
</evidence>
<evidence type="ECO:0000313" key="8">
    <source>
        <dbReference type="EMBL" id="AXY78046.1"/>
    </source>
</evidence>
<feature type="transmembrane region" description="Helical" evidence="6">
    <location>
        <begin position="282"/>
        <end position="301"/>
    </location>
</feature>
<dbReference type="RefSeq" id="WP_119053919.1">
    <property type="nucleotide sequence ID" value="NZ_CP032157.1"/>
</dbReference>
<keyword evidence="3 6" id="KW-0812">Transmembrane</keyword>
<reference evidence="8 9" key="1">
    <citation type="submission" date="2018-09" db="EMBL/GenBank/DDBJ databases">
        <title>Genome sequencing of strain 6GH32-13.</title>
        <authorList>
            <person name="Weon H.-Y."/>
            <person name="Heo J."/>
            <person name="Kwon S.-W."/>
        </authorList>
    </citation>
    <scope>NUCLEOTIDE SEQUENCE [LARGE SCALE GENOMIC DNA]</scope>
    <source>
        <strain evidence="8 9">5GH32-13</strain>
    </source>
</reference>
<feature type="transmembrane region" description="Helical" evidence="6">
    <location>
        <begin position="42"/>
        <end position="65"/>
    </location>
</feature>
<evidence type="ECO:0000256" key="6">
    <source>
        <dbReference type="SAM" id="Phobius"/>
    </source>
</evidence>
<proteinExistence type="predicted"/>
<dbReference type="Gene3D" id="1.10.3730.20">
    <property type="match status" value="1"/>
</dbReference>
<evidence type="ECO:0000256" key="1">
    <source>
        <dbReference type="ARBA" id="ARBA00004651"/>
    </source>
</evidence>
<feature type="transmembrane region" description="Helical" evidence="6">
    <location>
        <begin position="12"/>
        <end position="30"/>
    </location>
</feature>
<feature type="transmembrane region" description="Helical" evidence="6">
    <location>
        <begin position="163"/>
        <end position="189"/>
    </location>
</feature>
<protein>
    <submittedName>
        <fullName evidence="8">DMT family transporter</fullName>
    </submittedName>
</protein>
<evidence type="ECO:0000256" key="4">
    <source>
        <dbReference type="ARBA" id="ARBA00022989"/>
    </source>
</evidence>
<feature type="transmembrane region" description="Helical" evidence="6">
    <location>
        <begin position="110"/>
        <end position="127"/>
    </location>
</feature>
<dbReference type="KEGG" id="pseg:D3H65_30415"/>
<evidence type="ECO:0000313" key="9">
    <source>
        <dbReference type="Proteomes" id="UP000263900"/>
    </source>
</evidence>
<accession>A0A3B7MYA5</accession>
<dbReference type="PANTHER" id="PTHR42920">
    <property type="entry name" value="OS03G0707200 PROTEIN-RELATED"/>
    <property type="match status" value="1"/>
</dbReference>